<evidence type="ECO:0008006" key="4">
    <source>
        <dbReference type="Google" id="ProtNLM"/>
    </source>
</evidence>
<feature type="compositionally biased region" description="Pro residues" evidence="1">
    <location>
        <begin position="108"/>
        <end position="126"/>
    </location>
</feature>
<reference evidence="2" key="1">
    <citation type="submission" date="2020-10" db="EMBL/GenBank/DDBJ databases">
        <title>Phylogeny of dyella-like bacteria.</title>
        <authorList>
            <person name="Fu J."/>
        </authorList>
    </citation>
    <scope>NUCLEOTIDE SEQUENCE</scope>
    <source>
        <strain evidence="2">DHOC52</strain>
    </source>
</reference>
<gene>
    <name evidence="2" type="ORF">ISP19_02340</name>
</gene>
<dbReference type="EMBL" id="JADIKE010000025">
    <property type="protein sequence ID" value="MBM7124207.1"/>
    <property type="molecule type" value="Genomic_DNA"/>
</dbReference>
<evidence type="ECO:0000256" key="1">
    <source>
        <dbReference type="SAM" id="MobiDB-lite"/>
    </source>
</evidence>
<sequence>MPPQAYPHGPVGAGAYARPLGPGPVRLPGNFHHFEGHDFAHFSPADQAMWRGGGWRHEFHNGRWGWWWFVGGAWYFYDQPVYPYPVFVSDVVYEEPVEEVQTVEPVDPGAPPPPVEQAYPPGPPQPVGQVDPGAPPQPVEQVDPGAPPQPVQQVDPAAPPQPTGRVYYYCPGVGYYPQVATCSVPFQVVTN</sequence>
<evidence type="ECO:0000313" key="3">
    <source>
        <dbReference type="Proteomes" id="UP001430149"/>
    </source>
</evidence>
<name>A0ABS2JYX8_9GAMM</name>
<feature type="region of interest" description="Disordered" evidence="1">
    <location>
        <begin position="99"/>
        <end position="159"/>
    </location>
</feature>
<dbReference type="Proteomes" id="UP001430149">
    <property type="component" value="Unassembled WGS sequence"/>
</dbReference>
<comment type="caution">
    <text evidence="2">The sequence shown here is derived from an EMBL/GenBank/DDBJ whole genome shotgun (WGS) entry which is preliminary data.</text>
</comment>
<proteinExistence type="predicted"/>
<keyword evidence="3" id="KW-1185">Reference proteome</keyword>
<accession>A0ABS2JYX8</accession>
<organism evidence="2 3">
    <name type="scientific">Dyella flava</name>
    <dbReference type="NCBI Taxonomy" id="1920170"/>
    <lineage>
        <taxon>Bacteria</taxon>
        <taxon>Pseudomonadati</taxon>
        <taxon>Pseudomonadota</taxon>
        <taxon>Gammaproteobacteria</taxon>
        <taxon>Lysobacterales</taxon>
        <taxon>Rhodanobacteraceae</taxon>
        <taxon>Dyella</taxon>
    </lineage>
</organism>
<evidence type="ECO:0000313" key="2">
    <source>
        <dbReference type="EMBL" id="MBM7124207.1"/>
    </source>
</evidence>
<protein>
    <recommendedName>
        <fullName evidence="4">Chitin-binding type-2 domain-containing protein</fullName>
    </recommendedName>
</protein>
<dbReference type="RefSeq" id="WP_204679346.1">
    <property type="nucleotide sequence ID" value="NZ_BSNR01000008.1"/>
</dbReference>